<dbReference type="EMBL" id="BLTE01000017">
    <property type="protein sequence ID" value="GFK95424.1"/>
    <property type="molecule type" value="Genomic_DNA"/>
</dbReference>
<proteinExistence type="predicted"/>
<keyword evidence="2" id="KW-1185">Reference proteome</keyword>
<dbReference type="Proteomes" id="UP000494245">
    <property type="component" value="Unassembled WGS sequence"/>
</dbReference>
<sequence length="68" mass="7737">MLRQAMRQVSERECAGQAALVRDLKGRLDRAMDQELGWGRVVPARQVAQALARELETYETMCERCEGV</sequence>
<organism evidence="1 2">
    <name type="scientific">Fundidesulfovibrio magnetotacticus</name>
    <dbReference type="NCBI Taxonomy" id="2730080"/>
    <lineage>
        <taxon>Bacteria</taxon>
        <taxon>Pseudomonadati</taxon>
        <taxon>Thermodesulfobacteriota</taxon>
        <taxon>Desulfovibrionia</taxon>
        <taxon>Desulfovibrionales</taxon>
        <taxon>Desulfovibrionaceae</taxon>
        <taxon>Fundidesulfovibrio</taxon>
    </lineage>
</organism>
<comment type="caution">
    <text evidence="1">The sequence shown here is derived from an EMBL/GenBank/DDBJ whole genome shotgun (WGS) entry which is preliminary data.</text>
</comment>
<accession>A0A6V8LUL2</accession>
<reference evidence="1 2" key="1">
    <citation type="submission" date="2020-04" db="EMBL/GenBank/DDBJ databases">
        <authorList>
            <consortium name="Desulfovibrio sp. FSS-1 genome sequencing consortium"/>
            <person name="Shimoshige H."/>
            <person name="Kobayashi H."/>
            <person name="Maekawa T."/>
        </authorList>
    </citation>
    <scope>NUCLEOTIDE SEQUENCE [LARGE SCALE GENOMIC DNA]</scope>
    <source>
        <strain evidence="1 2">SIID29052-01</strain>
    </source>
</reference>
<reference evidence="1 2" key="2">
    <citation type="submission" date="2020-05" db="EMBL/GenBank/DDBJ databases">
        <title>Draft genome sequence of Desulfovibrio sp. strainFSS-1.</title>
        <authorList>
            <person name="Shimoshige H."/>
            <person name="Kobayashi H."/>
            <person name="Maekawa T."/>
        </authorList>
    </citation>
    <scope>NUCLEOTIDE SEQUENCE [LARGE SCALE GENOMIC DNA]</scope>
    <source>
        <strain evidence="1 2">SIID29052-01</strain>
    </source>
</reference>
<name>A0A6V8LUL2_9BACT</name>
<protein>
    <submittedName>
        <fullName evidence="1">Uncharacterized protein</fullName>
    </submittedName>
</protein>
<evidence type="ECO:0000313" key="2">
    <source>
        <dbReference type="Proteomes" id="UP000494245"/>
    </source>
</evidence>
<gene>
    <name evidence="1" type="ORF">NNJEOMEG_03287</name>
</gene>
<evidence type="ECO:0000313" key="1">
    <source>
        <dbReference type="EMBL" id="GFK95424.1"/>
    </source>
</evidence>
<dbReference type="AlphaFoldDB" id="A0A6V8LUL2"/>
<dbReference type="RefSeq" id="WP_173086426.1">
    <property type="nucleotide sequence ID" value="NZ_BLTE01000017.1"/>
</dbReference>